<dbReference type="EMBL" id="BPQQ01000048">
    <property type="protein sequence ID" value="GJE02147.1"/>
    <property type="molecule type" value="Genomic_DNA"/>
</dbReference>
<organism evidence="3 4">
    <name type="scientific">Methylobacterium isbiliense</name>
    <dbReference type="NCBI Taxonomy" id="315478"/>
    <lineage>
        <taxon>Bacteria</taxon>
        <taxon>Pseudomonadati</taxon>
        <taxon>Pseudomonadota</taxon>
        <taxon>Alphaproteobacteria</taxon>
        <taxon>Hyphomicrobiales</taxon>
        <taxon>Methylobacteriaceae</taxon>
        <taxon>Methylobacterium</taxon>
    </lineage>
</organism>
<dbReference type="PANTHER" id="PTHR35936:SF19">
    <property type="entry name" value="AMINO-ACID-BINDING PROTEIN YXEM-RELATED"/>
    <property type="match status" value="1"/>
</dbReference>
<dbReference type="Pfam" id="PF00497">
    <property type="entry name" value="SBP_bac_3"/>
    <property type="match status" value="1"/>
</dbReference>
<dbReference type="PANTHER" id="PTHR35936">
    <property type="entry name" value="MEMBRANE-BOUND LYTIC MUREIN TRANSGLYCOSYLASE F"/>
    <property type="match status" value="1"/>
</dbReference>
<keyword evidence="4" id="KW-1185">Reference proteome</keyword>
<name>A0ABQ4SGB3_9HYPH</name>
<dbReference type="RefSeq" id="WP_238237600.1">
    <property type="nucleotide sequence ID" value="NZ_BPQQ01000048.1"/>
</dbReference>
<evidence type="ECO:0000256" key="1">
    <source>
        <dbReference type="ARBA" id="ARBA00022729"/>
    </source>
</evidence>
<proteinExistence type="predicted"/>
<keyword evidence="1" id="KW-0732">Signal</keyword>
<comment type="caution">
    <text evidence="3">The sequence shown here is derived from an EMBL/GenBank/DDBJ whole genome shotgun (WGS) entry which is preliminary data.</text>
</comment>
<gene>
    <name evidence="3" type="primary">pheC</name>
    <name evidence="3" type="ORF">GMJLKIPL_4091</name>
</gene>
<dbReference type="SMART" id="SM00062">
    <property type="entry name" value="PBPb"/>
    <property type="match status" value="1"/>
</dbReference>
<evidence type="ECO:0000313" key="4">
    <source>
        <dbReference type="Proteomes" id="UP001055153"/>
    </source>
</evidence>
<dbReference type="Gene3D" id="3.40.190.10">
    <property type="entry name" value="Periplasmic binding protein-like II"/>
    <property type="match status" value="2"/>
</dbReference>
<evidence type="ECO:0000313" key="3">
    <source>
        <dbReference type="EMBL" id="GJE02147.1"/>
    </source>
</evidence>
<reference evidence="3" key="2">
    <citation type="submission" date="2021-08" db="EMBL/GenBank/DDBJ databases">
        <authorList>
            <person name="Tani A."/>
            <person name="Ola A."/>
            <person name="Ogura Y."/>
            <person name="Katsura K."/>
            <person name="Hayashi T."/>
        </authorList>
    </citation>
    <scope>NUCLEOTIDE SEQUENCE</scope>
    <source>
        <strain evidence="3">DSM 17168</strain>
    </source>
</reference>
<feature type="domain" description="Solute-binding protein family 3/N-terminal" evidence="2">
    <location>
        <begin position="36"/>
        <end position="256"/>
    </location>
</feature>
<reference evidence="3" key="1">
    <citation type="journal article" date="2021" name="Front. Microbiol.">
        <title>Comprehensive Comparative Genomics and Phenotyping of Methylobacterium Species.</title>
        <authorList>
            <person name="Alessa O."/>
            <person name="Ogura Y."/>
            <person name="Fujitani Y."/>
            <person name="Takami H."/>
            <person name="Hayashi T."/>
            <person name="Sahin N."/>
            <person name="Tani A."/>
        </authorList>
    </citation>
    <scope>NUCLEOTIDE SEQUENCE</scope>
    <source>
        <strain evidence="3">DSM 17168</strain>
    </source>
</reference>
<dbReference type="Proteomes" id="UP001055153">
    <property type="component" value="Unassembled WGS sequence"/>
</dbReference>
<dbReference type="SUPFAM" id="SSF53850">
    <property type="entry name" value="Periplasmic binding protein-like II"/>
    <property type="match status" value="1"/>
</dbReference>
<accession>A0ABQ4SGB3</accession>
<dbReference type="InterPro" id="IPR001638">
    <property type="entry name" value="Solute-binding_3/MltF_N"/>
</dbReference>
<sequence length="258" mass="27346">MGMGPVRIGALALGCLAAAQTGVSARPLAAIRESGTLRVGLTGDYAPYAIRRGEGAMTGADVKMAHDLARSLGVALEIVPTTWKSLRDDLLADRYDIAMGGVSVTPDRAAVADFSLPVTQDGKRPIVRCADAQRFVSLDAINRPEVRVVVNPGGTNERFATAHVRGAAVRVHPDNRTIFEEVAEGRADLMITDGAEVDYQSRRHKGVLCPAAVPSPFDRADKAYWMTRDPALKAAVDGWLQPVLTSGAYAKALAAAAE</sequence>
<protein>
    <submittedName>
        <fullName evidence="3">Cyclohexadienyl dehydratase</fullName>
    </submittedName>
</protein>
<evidence type="ECO:0000259" key="2">
    <source>
        <dbReference type="SMART" id="SM00062"/>
    </source>
</evidence>